<dbReference type="InterPro" id="IPR006531">
    <property type="entry name" value="Gp5/Vgr_OB"/>
</dbReference>
<feature type="domain" description="Gp5/Type VI secretion system Vgr protein OB-fold" evidence="3">
    <location>
        <begin position="460"/>
        <end position="512"/>
    </location>
</feature>
<evidence type="ECO:0000259" key="5">
    <source>
        <dbReference type="Pfam" id="PF13296"/>
    </source>
</evidence>
<evidence type="ECO:0000313" key="7">
    <source>
        <dbReference type="Proteomes" id="UP000472320"/>
    </source>
</evidence>
<dbReference type="AlphaFoldDB" id="A0A6L6QEG2"/>
<reference evidence="6 7" key="1">
    <citation type="submission" date="2019-11" db="EMBL/GenBank/DDBJ databases">
        <title>Type strains purchased from KCTC, JCM and DSMZ.</title>
        <authorList>
            <person name="Lu H."/>
        </authorList>
    </citation>
    <scope>NUCLEOTIDE SEQUENCE [LARGE SCALE GENOMIC DNA]</scope>
    <source>
        <strain evidence="6 7">JCM 31587</strain>
    </source>
</reference>
<gene>
    <name evidence="6" type="primary">tssI</name>
    <name evidence="6" type="ORF">GM658_07975</name>
</gene>
<proteinExistence type="inferred from homology"/>
<sequence>MLDRLTQDTRLLRLTTPQGAAQLLVECVRGEEAIGKPFAFDISTLSTDTAIPLKSLLGQPALLELVTAGGAAALRPFHGHITAIELSASNGGLARYAVRLEPWTAFLAHNRDSRIFQDMSVCDILDAVLGSWQGQGKLVPEWRFELADRSVYPKRSLCTQYQESDWGFAERLMAEEGLFYFYEHRSDGHVLVIADHNGAFQPNAQAAVRFTQPGAVMREDSMDRWRMQASLLTSEVALQSWDYRTLDRRAANAGGAGGGDISLGAREVPGAYAYSSREHGQRLAERRLQALDVARANVTGAGTVRTMAPATRFALLGEPVTGESGDFIAVRVLHLMHNNLAAQMRSNIQRELGQAALQLLNDADLAESRHAVGSAIAERPLYRNRIDAINAELPYRSTAPWKRPTVQGQQTAIVVGPSGAPVFTDRDHRVKVQFHWQRGDNSHSRLAPSLQAGDSGAPADDSAGTWVRVATPLAPIAGANWGSNALPRVGQEVLVDFLEGDIDRPVIIGALYNGEGQADAQHNKIGAGTGAATGNAPAWFPGEAGGHAHPAALSGLKSQAMQSSQAGAGAYSQLVFDDTPGQARVALQRHAKPHQGTAELNLGHLRHQTDNQRLHPVGFGAELKTEHALAVRAGKGMLLTSHSARGGSGQVLDARSAQGQVQSALQLQMSLADQAKVHRADLPEQEKTEKLPVTAGLQHTSKTLATHSNSGATAFDSPLLQFDSPAGIVAATPTSAVLASDNAGSLTSSHDINFAAQANLLHSSARGISLFTYGKASDKEKPNQETGVHLHAASGKFSSQSQDAPTTLTADKAVSVASINAEVNIAAKQHVLLTTQGAAIRIEGGNITLNAPGKVEFKASMKDLGGPMDSSVNLPPLPKLATTNYPDKFSNRLDIHDLFVLHQFDDVAFAAKRMDGRAVTGSLDQHGRSDQIYTKGEEEIELLVGTSQGDWNLIYDYDDEQAS</sequence>
<dbReference type="SUPFAM" id="SSF69279">
    <property type="entry name" value="Phage tail proteins"/>
    <property type="match status" value="2"/>
</dbReference>
<comment type="caution">
    <text evidence="6">The sequence shown here is derived from an EMBL/GenBank/DDBJ whole genome shotgun (WGS) entry which is preliminary data.</text>
</comment>
<feature type="domain" description="DUF2345" evidence="4">
    <location>
        <begin position="710"/>
        <end position="867"/>
    </location>
</feature>
<dbReference type="NCBIfam" id="TIGR01646">
    <property type="entry name" value="vgr_GE"/>
    <property type="match status" value="1"/>
</dbReference>
<dbReference type="Proteomes" id="UP000472320">
    <property type="component" value="Unassembled WGS sequence"/>
</dbReference>
<organism evidence="6 7">
    <name type="scientific">Massilia eburnea</name>
    <dbReference type="NCBI Taxonomy" id="1776165"/>
    <lineage>
        <taxon>Bacteria</taxon>
        <taxon>Pseudomonadati</taxon>
        <taxon>Pseudomonadota</taxon>
        <taxon>Betaproteobacteria</taxon>
        <taxon>Burkholderiales</taxon>
        <taxon>Oxalobacteraceae</taxon>
        <taxon>Telluria group</taxon>
        <taxon>Massilia</taxon>
    </lineage>
</organism>
<dbReference type="Pfam" id="PF05954">
    <property type="entry name" value="Phage_GPD"/>
    <property type="match status" value="1"/>
</dbReference>
<evidence type="ECO:0000256" key="1">
    <source>
        <dbReference type="ARBA" id="ARBA00005558"/>
    </source>
</evidence>
<dbReference type="RefSeq" id="WP_155453488.1">
    <property type="nucleotide sequence ID" value="NZ_WNKX01000005.1"/>
</dbReference>
<accession>A0A6L6QEG2</accession>
<protein>
    <submittedName>
        <fullName evidence="6">Type VI secretion system tip protein VgrG</fullName>
    </submittedName>
</protein>
<evidence type="ECO:0000259" key="4">
    <source>
        <dbReference type="Pfam" id="PF10106"/>
    </source>
</evidence>
<name>A0A6L6QEG2_9BURK</name>
<dbReference type="Gene3D" id="2.40.50.230">
    <property type="entry name" value="Gp5 N-terminal domain"/>
    <property type="match status" value="1"/>
</dbReference>
<dbReference type="Gene3D" id="3.55.50.10">
    <property type="entry name" value="Baseplate protein-like domains"/>
    <property type="match status" value="1"/>
</dbReference>
<dbReference type="EMBL" id="WNKX01000005">
    <property type="protein sequence ID" value="MTW10540.1"/>
    <property type="molecule type" value="Genomic_DNA"/>
</dbReference>
<feature type="region of interest" description="Disordered" evidence="2">
    <location>
        <begin position="441"/>
        <end position="461"/>
    </location>
</feature>
<dbReference type="Pfam" id="PF13296">
    <property type="entry name" value="T6SS_Vgr"/>
    <property type="match status" value="1"/>
</dbReference>
<evidence type="ECO:0000256" key="2">
    <source>
        <dbReference type="SAM" id="MobiDB-lite"/>
    </source>
</evidence>
<dbReference type="Gene3D" id="4.10.220.110">
    <property type="match status" value="1"/>
</dbReference>
<dbReference type="InterPro" id="IPR028244">
    <property type="entry name" value="T6SS_Rhs_Vgr_dom"/>
</dbReference>
<dbReference type="InterPro" id="IPR037026">
    <property type="entry name" value="Vgr_OB-fold_dom_sf"/>
</dbReference>
<dbReference type="NCBIfam" id="TIGR03361">
    <property type="entry name" value="VI_Rhs_Vgr"/>
    <property type="match status" value="1"/>
</dbReference>
<dbReference type="OrthoDB" id="1907165at2"/>
<evidence type="ECO:0000259" key="3">
    <source>
        <dbReference type="Pfam" id="PF04717"/>
    </source>
</evidence>
<dbReference type="SUPFAM" id="SSF69255">
    <property type="entry name" value="gp5 N-terminal domain-like"/>
    <property type="match status" value="1"/>
</dbReference>
<dbReference type="InterPro" id="IPR017847">
    <property type="entry name" value="T6SS_RhsGE_Vgr_subset"/>
</dbReference>
<feature type="domain" description="Putative type VI secretion system Rhs element associated Vgr" evidence="5">
    <location>
        <begin position="568"/>
        <end position="675"/>
    </location>
</feature>
<comment type="similarity">
    <text evidence="1">Belongs to the VgrG protein family.</text>
</comment>
<feature type="compositionally biased region" description="Low complexity" evidence="2">
    <location>
        <begin position="452"/>
        <end position="461"/>
    </location>
</feature>
<keyword evidence="7" id="KW-1185">Reference proteome</keyword>
<dbReference type="InterPro" id="IPR018769">
    <property type="entry name" value="VgrG2_DUF2345"/>
</dbReference>
<dbReference type="Pfam" id="PF10106">
    <property type="entry name" value="DUF2345"/>
    <property type="match status" value="1"/>
</dbReference>
<evidence type="ECO:0000313" key="6">
    <source>
        <dbReference type="EMBL" id="MTW10540.1"/>
    </source>
</evidence>
<dbReference type="InterPro" id="IPR006533">
    <property type="entry name" value="T6SS_Vgr_RhsGE"/>
</dbReference>
<dbReference type="Gene3D" id="2.30.110.50">
    <property type="match status" value="1"/>
</dbReference>
<dbReference type="Pfam" id="PF04717">
    <property type="entry name" value="Phage_base_V"/>
    <property type="match status" value="1"/>
</dbReference>